<keyword evidence="2" id="KW-1185">Reference proteome</keyword>
<name>A0AAV4QGL6_CAEEX</name>
<dbReference type="Proteomes" id="UP001054945">
    <property type="component" value="Unassembled WGS sequence"/>
</dbReference>
<dbReference type="AlphaFoldDB" id="A0AAV4QGL6"/>
<accession>A0AAV4QGL6</accession>
<evidence type="ECO:0000313" key="2">
    <source>
        <dbReference type="Proteomes" id="UP001054945"/>
    </source>
</evidence>
<dbReference type="EMBL" id="BPLR01006252">
    <property type="protein sequence ID" value="GIY08452.1"/>
    <property type="molecule type" value="Genomic_DNA"/>
</dbReference>
<evidence type="ECO:0000313" key="1">
    <source>
        <dbReference type="EMBL" id="GIY08452.1"/>
    </source>
</evidence>
<organism evidence="1 2">
    <name type="scientific">Caerostris extrusa</name>
    <name type="common">Bark spider</name>
    <name type="synonym">Caerostris bankana</name>
    <dbReference type="NCBI Taxonomy" id="172846"/>
    <lineage>
        <taxon>Eukaryota</taxon>
        <taxon>Metazoa</taxon>
        <taxon>Ecdysozoa</taxon>
        <taxon>Arthropoda</taxon>
        <taxon>Chelicerata</taxon>
        <taxon>Arachnida</taxon>
        <taxon>Araneae</taxon>
        <taxon>Araneomorphae</taxon>
        <taxon>Entelegynae</taxon>
        <taxon>Araneoidea</taxon>
        <taxon>Araneidae</taxon>
        <taxon>Caerostris</taxon>
    </lineage>
</organism>
<gene>
    <name evidence="1" type="ORF">CEXT_255631</name>
</gene>
<proteinExistence type="predicted"/>
<sequence length="70" mass="8208">MEANLALDTVKYYPFPGYNVYLLPKYRKVASGILVGIKDTLEICKEMRECEDKCEVIKLEVWKKSCRFKV</sequence>
<protein>
    <submittedName>
        <fullName evidence="1">Uncharacterized protein</fullName>
    </submittedName>
</protein>
<comment type="caution">
    <text evidence="1">The sequence shown here is derived from an EMBL/GenBank/DDBJ whole genome shotgun (WGS) entry which is preliminary data.</text>
</comment>
<reference evidence="1 2" key="1">
    <citation type="submission" date="2021-06" db="EMBL/GenBank/DDBJ databases">
        <title>Caerostris extrusa draft genome.</title>
        <authorList>
            <person name="Kono N."/>
            <person name="Arakawa K."/>
        </authorList>
    </citation>
    <scope>NUCLEOTIDE SEQUENCE [LARGE SCALE GENOMIC DNA]</scope>
</reference>